<dbReference type="CDD" id="cd05154">
    <property type="entry name" value="ACAD10_11_N-like"/>
    <property type="match status" value="1"/>
</dbReference>
<dbReference type="PANTHER" id="PTHR47829:SF1">
    <property type="entry name" value="HAD FAMILY PHOSPHATASE"/>
    <property type="match status" value="1"/>
</dbReference>
<dbReference type="Pfam" id="PF01636">
    <property type="entry name" value="APH"/>
    <property type="match status" value="1"/>
</dbReference>
<gene>
    <name evidence="2" type="ORF">SNE35_26425</name>
</gene>
<evidence type="ECO:0000259" key="1">
    <source>
        <dbReference type="Pfam" id="PF01636"/>
    </source>
</evidence>
<name>A0ABU5DS42_9BURK</name>
<reference evidence="2 3" key="1">
    <citation type="submission" date="2023-11" db="EMBL/GenBank/DDBJ databases">
        <title>Paucibacter sp. nov., isolated from fresh soil in Korea.</title>
        <authorList>
            <person name="Le N.T.T."/>
        </authorList>
    </citation>
    <scope>NUCLEOTIDE SEQUENCE [LARGE SCALE GENOMIC DNA]</scope>
    <source>
        <strain evidence="2 3">R3-3</strain>
    </source>
</reference>
<comment type="caution">
    <text evidence="2">The sequence shown here is derived from an EMBL/GenBank/DDBJ whole genome shotgun (WGS) entry which is preliminary data.</text>
</comment>
<dbReference type="EMBL" id="JAXCLA010000009">
    <property type="protein sequence ID" value="MDY0748064.1"/>
    <property type="molecule type" value="Genomic_DNA"/>
</dbReference>
<evidence type="ECO:0000313" key="3">
    <source>
        <dbReference type="Proteomes" id="UP001285263"/>
    </source>
</evidence>
<dbReference type="InterPro" id="IPR011009">
    <property type="entry name" value="Kinase-like_dom_sf"/>
</dbReference>
<dbReference type="InterPro" id="IPR041726">
    <property type="entry name" value="ACAD10_11_N"/>
</dbReference>
<sequence>MSNAFTPTHDLDLNALQHWLTGKLDADLGPLQALRLSGGQSNPTYRLTAGDRRYVLRRKPSGTLLPSAHAIDREFRIIKALEATEVPVPGARVYCDDPSIIGAAFYVMDCVEGRIFWDPTLPELSCDDRRAAWQDFGRVVAALHRVDPASVGLADFGRPEGYVSRQISRLGRQYTESGFQRIEAMDCLIGWLKAHSPIVDETAIVHGDLRMDNLIFHPDEPRILAVLDWELSTLGHPLADFAYHMLTWRLTQAQFRGMAGRDLAALCIPGEREYLDAYCCQVGREPVDPLQWKYFLVFAMFRLAAILHGIARRAMDGTASNATARETGALARPIAEAAVSLLEID</sequence>
<accession>A0ABU5DS42</accession>
<dbReference type="Gene3D" id="3.30.200.20">
    <property type="entry name" value="Phosphorylase Kinase, domain 1"/>
    <property type="match status" value="1"/>
</dbReference>
<dbReference type="RefSeq" id="WP_320426030.1">
    <property type="nucleotide sequence ID" value="NZ_JAXCLA010000009.1"/>
</dbReference>
<dbReference type="InterPro" id="IPR002575">
    <property type="entry name" value="Aminoglycoside_PTrfase"/>
</dbReference>
<dbReference type="PANTHER" id="PTHR47829">
    <property type="entry name" value="HYDROLASE, PUTATIVE (AFU_ORTHOLOGUE AFUA_1G12880)-RELATED"/>
    <property type="match status" value="1"/>
</dbReference>
<feature type="domain" description="Aminoglycoside phosphotransferase" evidence="1">
    <location>
        <begin position="35"/>
        <end position="269"/>
    </location>
</feature>
<organism evidence="2 3">
    <name type="scientific">Roseateles agri</name>
    <dbReference type="NCBI Taxonomy" id="3098619"/>
    <lineage>
        <taxon>Bacteria</taxon>
        <taxon>Pseudomonadati</taxon>
        <taxon>Pseudomonadota</taxon>
        <taxon>Betaproteobacteria</taxon>
        <taxon>Burkholderiales</taxon>
        <taxon>Sphaerotilaceae</taxon>
        <taxon>Roseateles</taxon>
    </lineage>
</organism>
<protein>
    <submittedName>
        <fullName evidence="2">Phosphotransferase family protein</fullName>
    </submittedName>
</protein>
<dbReference type="InterPro" id="IPR052898">
    <property type="entry name" value="ACAD10-like"/>
</dbReference>
<evidence type="ECO:0000313" key="2">
    <source>
        <dbReference type="EMBL" id="MDY0748064.1"/>
    </source>
</evidence>
<keyword evidence="3" id="KW-1185">Reference proteome</keyword>
<proteinExistence type="predicted"/>
<dbReference type="SUPFAM" id="SSF56112">
    <property type="entry name" value="Protein kinase-like (PK-like)"/>
    <property type="match status" value="1"/>
</dbReference>
<dbReference type="Gene3D" id="3.90.1200.10">
    <property type="match status" value="1"/>
</dbReference>
<dbReference type="Proteomes" id="UP001285263">
    <property type="component" value="Unassembled WGS sequence"/>
</dbReference>